<proteinExistence type="predicted"/>
<keyword evidence="2" id="KW-1185">Reference proteome</keyword>
<dbReference type="AlphaFoldDB" id="A0A4U5MT86"/>
<accession>A0A4U5MT86</accession>
<dbReference type="EMBL" id="AZBU02000006">
    <property type="protein sequence ID" value="TKR72966.1"/>
    <property type="molecule type" value="Genomic_DNA"/>
</dbReference>
<protein>
    <submittedName>
        <fullName evidence="1">Uncharacterized protein</fullName>
    </submittedName>
</protein>
<dbReference type="Proteomes" id="UP000298663">
    <property type="component" value="Unassembled WGS sequence"/>
</dbReference>
<organism evidence="1 2">
    <name type="scientific">Steinernema carpocapsae</name>
    <name type="common">Entomopathogenic nematode</name>
    <dbReference type="NCBI Taxonomy" id="34508"/>
    <lineage>
        <taxon>Eukaryota</taxon>
        <taxon>Metazoa</taxon>
        <taxon>Ecdysozoa</taxon>
        <taxon>Nematoda</taxon>
        <taxon>Chromadorea</taxon>
        <taxon>Rhabditida</taxon>
        <taxon>Tylenchina</taxon>
        <taxon>Panagrolaimomorpha</taxon>
        <taxon>Strongyloidoidea</taxon>
        <taxon>Steinernematidae</taxon>
        <taxon>Steinernema</taxon>
    </lineage>
</organism>
<name>A0A4U5MT86_STECR</name>
<reference evidence="1 2" key="2">
    <citation type="journal article" date="2019" name="G3 (Bethesda)">
        <title>Hybrid Assembly of the Genome of the Entomopathogenic Nematode Steinernema carpocapsae Identifies the X-Chromosome.</title>
        <authorList>
            <person name="Serra L."/>
            <person name="Macchietto M."/>
            <person name="Macias-Munoz A."/>
            <person name="McGill C.J."/>
            <person name="Rodriguez I.M."/>
            <person name="Rodriguez B."/>
            <person name="Murad R."/>
            <person name="Mortazavi A."/>
        </authorList>
    </citation>
    <scope>NUCLEOTIDE SEQUENCE [LARGE SCALE GENOMIC DNA]</scope>
    <source>
        <strain evidence="1 2">ALL</strain>
    </source>
</reference>
<comment type="caution">
    <text evidence="1">The sequence shown here is derived from an EMBL/GenBank/DDBJ whole genome shotgun (WGS) entry which is preliminary data.</text>
</comment>
<evidence type="ECO:0000313" key="2">
    <source>
        <dbReference type="Proteomes" id="UP000298663"/>
    </source>
</evidence>
<sequence>METTKATITMTTTTLPPTTTLSQECQVVMAIRVDFMPHKCYMRFMCSEAEENRCKRVIVTAALTASFELTNRSLKQRVRPMIPHIFTVNRRASR</sequence>
<gene>
    <name evidence="1" type="ORF">L596_020344</name>
</gene>
<reference evidence="1 2" key="1">
    <citation type="journal article" date="2015" name="Genome Biol.">
        <title>Comparative genomics of Steinernema reveals deeply conserved gene regulatory networks.</title>
        <authorList>
            <person name="Dillman A.R."/>
            <person name="Macchietto M."/>
            <person name="Porter C.F."/>
            <person name="Rogers A."/>
            <person name="Williams B."/>
            <person name="Antoshechkin I."/>
            <person name="Lee M.M."/>
            <person name="Goodwin Z."/>
            <person name="Lu X."/>
            <person name="Lewis E.E."/>
            <person name="Goodrich-Blair H."/>
            <person name="Stock S.P."/>
            <person name="Adams B.J."/>
            <person name="Sternberg P.W."/>
            <person name="Mortazavi A."/>
        </authorList>
    </citation>
    <scope>NUCLEOTIDE SEQUENCE [LARGE SCALE GENOMIC DNA]</scope>
    <source>
        <strain evidence="1 2">ALL</strain>
    </source>
</reference>
<evidence type="ECO:0000313" key="1">
    <source>
        <dbReference type="EMBL" id="TKR72966.1"/>
    </source>
</evidence>